<dbReference type="InterPro" id="IPR002314">
    <property type="entry name" value="aa-tRNA-synt_IIb"/>
</dbReference>
<dbReference type="SUPFAM" id="SSF52954">
    <property type="entry name" value="Class II aaRS ABD-related"/>
    <property type="match status" value="1"/>
</dbReference>
<evidence type="ECO:0000256" key="4">
    <source>
        <dbReference type="ARBA" id="ARBA00022598"/>
    </source>
</evidence>
<dbReference type="CDD" id="cd00779">
    <property type="entry name" value="ProRS_core_prok"/>
    <property type="match status" value="1"/>
</dbReference>
<dbReference type="GO" id="GO:0005829">
    <property type="term" value="C:cytosol"/>
    <property type="evidence" value="ECO:0007669"/>
    <property type="project" value="TreeGrafter"/>
</dbReference>
<name>A0A0F6W245_9BACT</name>
<evidence type="ECO:0000313" key="12">
    <source>
        <dbReference type="EMBL" id="AKF05531.1"/>
    </source>
</evidence>
<keyword evidence="13" id="KW-1185">Reference proteome</keyword>
<accession>A0A0F6W245</accession>
<dbReference type="PROSITE" id="PS50862">
    <property type="entry name" value="AA_TRNA_LIGASE_II"/>
    <property type="match status" value="1"/>
</dbReference>
<evidence type="ECO:0000256" key="2">
    <source>
        <dbReference type="ARBA" id="ARBA00011738"/>
    </source>
</evidence>
<dbReference type="NCBIfam" id="TIGR00409">
    <property type="entry name" value="proS_fam_II"/>
    <property type="match status" value="1"/>
</dbReference>
<evidence type="ECO:0000313" key="13">
    <source>
        <dbReference type="Proteomes" id="UP000034883"/>
    </source>
</evidence>
<evidence type="ECO:0000256" key="5">
    <source>
        <dbReference type="ARBA" id="ARBA00022741"/>
    </source>
</evidence>
<dbReference type="CDD" id="cd04334">
    <property type="entry name" value="ProRS-INS"/>
    <property type="match status" value="1"/>
</dbReference>
<dbReference type="NCBIfam" id="NF006625">
    <property type="entry name" value="PRK09194.1"/>
    <property type="match status" value="1"/>
</dbReference>
<keyword evidence="8 10" id="KW-0030">Aminoacyl-tRNA synthetase</keyword>
<keyword evidence="7 10" id="KW-0648">Protein biosynthesis</keyword>
<evidence type="ECO:0000256" key="6">
    <source>
        <dbReference type="ARBA" id="ARBA00022840"/>
    </source>
</evidence>
<dbReference type="SUPFAM" id="SSF55826">
    <property type="entry name" value="YbaK/ProRS associated domain"/>
    <property type="match status" value="1"/>
</dbReference>
<dbReference type="CDD" id="cd00861">
    <property type="entry name" value="ProRS_anticodon_short"/>
    <property type="match status" value="1"/>
</dbReference>
<dbReference type="InterPro" id="IPR050062">
    <property type="entry name" value="Pro-tRNA_synthetase"/>
</dbReference>
<evidence type="ECO:0000256" key="9">
    <source>
        <dbReference type="ARBA" id="ARBA00047671"/>
    </source>
</evidence>
<dbReference type="Proteomes" id="UP000034883">
    <property type="component" value="Chromosome"/>
</dbReference>
<proteinExistence type="inferred from homology"/>
<dbReference type="GO" id="GO:0005524">
    <property type="term" value="F:ATP binding"/>
    <property type="evidence" value="ECO:0007669"/>
    <property type="project" value="UniProtKB-UniRule"/>
</dbReference>
<comment type="similarity">
    <text evidence="10">Belongs to the class-II aminoacyl-tRNA synthetase family. ProS type 1 subfamily.</text>
</comment>
<comment type="subunit">
    <text evidence="2 10">Homodimer.</text>
</comment>
<dbReference type="GO" id="GO:0002161">
    <property type="term" value="F:aminoacyl-tRNA deacylase activity"/>
    <property type="evidence" value="ECO:0007669"/>
    <property type="project" value="InterPro"/>
</dbReference>
<dbReference type="SUPFAM" id="SSF55681">
    <property type="entry name" value="Class II aaRS and biotin synthetases"/>
    <property type="match status" value="1"/>
</dbReference>
<gene>
    <name evidence="10" type="primary">proS</name>
    <name evidence="12" type="ORF">DB32_002680</name>
</gene>
<dbReference type="GO" id="GO:0006433">
    <property type="term" value="P:prolyl-tRNA aminoacylation"/>
    <property type="evidence" value="ECO:0007669"/>
    <property type="project" value="UniProtKB-UniRule"/>
</dbReference>
<keyword evidence="6 10" id="KW-0067">ATP-binding</keyword>
<dbReference type="Gene3D" id="3.40.50.800">
    <property type="entry name" value="Anticodon-binding domain"/>
    <property type="match status" value="1"/>
</dbReference>
<evidence type="ECO:0000256" key="3">
    <source>
        <dbReference type="ARBA" id="ARBA00022490"/>
    </source>
</evidence>
<comment type="function">
    <text evidence="10">Catalyzes the attachment of proline to tRNA(Pro) in a two-step reaction: proline is first activated by ATP to form Pro-AMP and then transferred to the acceptor end of tRNA(Pro). As ProRS can inadvertently accommodate and process non-cognate amino acids such as alanine and cysteine, to avoid such errors it has two additional distinct editing activities against alanine. One activity is designated as 'pretransfer' editing and involves the tRNA(Pro)-independent hydrolysis of activated Ala-AMP. The other activity is designated 'posttransfer' editing and involves deacylation of mischarged Ala-tRNA(Pro). The misacylated Cys-tRNA(Pro) is not edited by ProRS.</text>
</comment>
<keyword evidence="5 10" id="KW-0547">Nucleotide-binding</keyword>
<evidence type="ECO:0000256" key="10">
    <source>
        <dbReference type="HAMAP-Rule" id="MF_01569"/>
    </source>
</evidence>
<keyword evidence="3 10" id="KW-0963">Cytoplasm</keyword>
<dbReference type="EC" id="6.1.1.15" evidence="10"/>
<dbReference type="InterPro" id="IPR007214">
    <property type="entry name" value="YbaK/aa-tRNA-synth-assoc-dom"/>
</dbReference>
<evidence type="ECO:0000256" key="7">
    <source>
        <dbReference type="ARBA" id="ARBA00022917"/>
    </source>
</evidence>
<dbReference type="InterPro" id="IPR002316">
    <property type="entry name" value="Pro-tRNA-ligase_IIa"/>
</dbReference>
<dbReference type="AlphaFoldDB" id="A0A0F6W245"/>
<protein>
    <recommendedName>
        <fullName evidence="10">Proline--tRNA ligase</fullName>
        <ecNumber evidence="10">6.1.1.15</ecNumber>
    </recommendedName>
    <alternativeName>
        <fullName evidence="10">Prolyl-tRNA synthetase</fullName>
        <shortName evidence="10">ProRS</shortName>
    </alternativeName>
</protein>
<dbReference type="InterPro" id="IPR004500">
    <property type="entry name" value="Pro-tRNA-synth_IIa_bac-type"/>
</dbReference>
<evidence type="ECO:0000256" key="8">
    <source>
        <dbReference type="ARBA" id="ARBA00023146"/>
    </source>
</evidence>
<comment type="subcellular location">
    <subcellularLocation>
        <location evidence="1 10">Cytoplasm</location>
    </subcellularLocation>
</comment>
<dbReference type="InterPro" id="IPR033730">
    <property type="entry name" value="ProRS_core_prok"/>
</dbReference>
<dbReference type="InterPro" id="IPR036621">
    <property type="entry name" value="Anticodon-bd_dom_sf"/>
</dbReference>
<dbReference type="InterPro" id="IPR044140">
    <property type="entry name" value="ProRS_anticodon_short"/>
</dbReference>
<evidence type="ECO:0000259" key="11">
    <source>
        <dbReference type="PROSITE" id="PS50862"/>
    </source>
</evidence>
<dbReference type="STRING" id="927083.DB32_002680"/>
<dbReference type="GO" id="GO:0004827">
    <property type="term" value="F:proline-tRNA ligase activity"/>
    <property type="evidence" value="ECO:0007669"/>
    <property type="project" value="UniProtKB-UniRule"/>
</dbReference>
<dbReference type="PANTHER" id="PTHR42753">
    <property type="entry name" value="MITOCHONDRIAL RIBOSOME PROTEIN L39/PROLYL-TRNA LIGASE FAMILY MEMBER"/>
    <property type="match status" value="1"/>
</dbReference>
<dbReference type="FunFam" id="3.30.930.10:FF:000066">
    <property type="entry name" value="Proline--tRNA ligase"/>
    <property type="match status" value="1"/>
</dbReference>
<organism evidence="12 13">
    <name type="scientific">Sandaracinus amylolyticus</name>
    <dbReference type="NCBI Taxonomy" id="927083"/>
    <lineage>
        <taxon>Bacteria</taxon>
        <taxon>Pseudomonadati</taxon>
        <taxon>Myxococcota</taxon>
        <taxon>Polyangia</taxon>
        <taxon>Polyangiales</taxon>
        <taxon>Sandaracinaceae</taxon>
        <taxon>Sandaracinus</taxon>
    </lineage>
</organism>
<dbReference type="PANTHER" id="PTHR42753:SF2">
    <property type="entry name" value="PROLINE--TRNA LIGASE"/>
    <property type="match status" value="1"/>
</dbReference>
<reference evidence="12 13" key="1">
    <citation type="submission" date="2015-03" db="EMBL/GenBank/DDBJ databases">
        <title>Genome assembly of Sandaracinus amylolyticus DSM 53668.</title>
        <authorList>
            <person name="Sharma G."/>
            <person name="Subramanian S."/>
        </authorList>
    </citation>
    <scope>NUCLEOTIDE SEQUENCE [LARGE SCALE GENOMIC DNA]</scope>
    <source>
        <strain evidence="12 13">DSM 53668</strain>
    </source>
</reference>
<dbReference type="InterPro" id="IPR004154">
    <property type="entry name" value="Anticodon-bd"/>
</dbReference>
<dbReference type="Pfam" id="PF00587">
    <property type="entry name" value="tRNA-synt_2b"/>
    <property type="match status" value="1"/>
</dbReference>
<dbReference type="HAMAP" id="MF_01569">
    <property type="entry name" value="Pro_tRNA_synth_type1"/>
    <property type="match status" value="1"/>
</dbReference>
<feature type="domain" description="Aminoacyl-transfer RNA synthetases class-II family profile" evidence="11">
    <location>
        <begin position="20"/>
        <end position="447"/>
    </location>
</feature>
<comment type="catalytic activity">
    <reaction evidence="9 10">
        <text>tRNA(Pro) + L-proline + ATP = L-prolyl-tRNA(Pro) + AMP + diphosphate</text>
        <dbReference type="Rhea" id="RHEA:14305"/>
        <dbReference type="Rhea" id="RHEA-COMP:9700"/>
        <dbReference type="Rhea" id="RHEA-COMP:9702"/>
        <dbReference type="ChEBI" id="CHEBI:30616"/>
        <dbReference type="ChEBI" id="CHEBI:33019"/>
        <dbReference type="ChEBI" id="CHEBI:60039"/>
        <dbReference type="ChEBI" id="CHEBI:78442"/>
        <dbReference type="ChEBI" id="CHEBI:78532"/>
        <dbReference type="ChEBI" id="CHEBI:456215"/>
        <dbReference type="EC" id="6.1.1.15"/>
    </reaction>
</comment>
<comment type="domain">
    <text evidence="10">Consists of three domains: the N-terminal catalytic domain, the editing domain and the C-terminal anticodon-binding domain.</text>
</comment>
<dbReference type="Pfam" id="PF04073">
    <property type="entry name" value="tRNA_edit"/>
    <property type="match status" value="1"/>
</dbReference>
<dbReference type="Gene3D" id="3.30.930.10">
    <property type="entry name" value="Bira Bifunctional Protein, Domain 2"/>
    <property type="match status" value="2"/>
</dbReference>
<sequence>MPKEATTPSHVLLLRGGFVRMVGAGIYEMLPLGLRVMTKIAAIVREEMDRAGAQEVLMPALLPKEYFEESGRWESFGDTLLRLKDRKAGEYHLGPTHEEIITDMVRRDVKSYRQLPLNLYQIQMKFRDEARPRAGLLRCREFMMKDAYSFDTSEQNAIASYEAMREAYHRIFRRLGLDYRIVAADSGAMGGSTSAEFQVLAQNGEDAIVACTKCDYAANVEVAAQVVPAKKTDAVSAPSKVATPGKKTIEDVAKFLGLPASRTMKTLMVVADGKLTMVLVRGDHEGNDVKIARAAGAREVRMASDVEIREGVGPVGYLGPVGWSGPVIADMSLDTGEGFVSGGNEVDVHLRDVVLGRDFQAKLADVRTVGNGDPCPRCGGELKSYRGIEGGHIFVLGTHYSAKMRATFLDENNVEKPIVMGCYGIGVSRLVATSIEQHHDENGIKWPIAIAPYHVVVTTAGKGDDLDQAAVRIYDELRAKGVEVLFDDRDERPGVKFKDADLIGIPLRVVIGKKGLAEGKAEVKSREEKDPTMVPLAEVAASIEQRIVAGGGRLRAS</sequence>
<dbReference type="Pfam" id="PF03129">
    <property type="entry name" value="HGTP_anticodon"/>
    <property type="match status" value="1"/>
</dbReference>
<evidence type="ECO:0000256" key="1">
    <source>
        <dbReference type="ARBA" id="ARBA00004496"/>
    </source>
</evidence>
<dbReference type="InterPro" id="IPR045864">
    <property type="entry name" value="aa-tRNA-synth_II/BPL/LPL"/>
</dbReference>
<keyword evidence="4 10" id="KW-0436">Ligase</keyword>
<dbReference type="PRINTS" id="PR01046">
    <property type="entry name" value="TRNASYNTHPRO"/>
</dbReference>
<dbReference type="InterPro" id="IPR036754">
    <property type="entry name" value="YbaK/aa-tRNA-synt-asso_dom_sf"/>
</dbReference>
<dbReference type="InterPro" id="IPR006195">
    <property type="entry name" value="aa-tRNA-synth_II"/>
</dbReference>
<dbReference type="KEGG" id="samy:DB32_002680"/>
<dbReference type="InterPro" id="IPR023717">
    <property type="entry name" value="Pro-tRNA-Synthase_IIa_type1"/>
</dbReference>
<dbReference type="EMBL" id="CP011125">
    <property type="protein sequence ID" value="AKF05531.1"/>
    <property type="molecule type" value="Genomic_DNA"/>
</dbReference>